<feature type="transmembrane region" description="Helical" evidence="1">
    <location>
        <begin position="232"/>
        <end position="254"/>
    </location>
</feature>
<proteinExistence type="predicted"/>
<feature type="transmembrane region" description="Helical" evidence="1">
    <location>
        <begin position="139"/>
        <end position="160"/>
    </location>
</feature>
<comment type="caution">
    <text evidence="2">The sequence shown here is derived from an EMBL/GenBank/DDBJ whole genome shotgun (WGS) entry which is preliminary data.</text>
</comment>
<accession>A0A2N5J2C9</accession>
<feature type="transmembrane region" description="Helical" evidence="1">
    <location>
        <begin position="260"/>
        <end position="280"/>
    </location>
</feature>
<feature type="transmembrane region" description="Helical" evidence="1">
    <location>
        <begin position="166"/>
        <end position="184"/>
    </location>
</feature>
<keyword evidence="1" id="KW-0472">Membrane</keyword>
<sequence>MADTKQQRLQKLAEGSGVFGYDHHMRLHALRTANGVAVILLGFAIGHFLMLLPQHNSADIDEIIKGLDRAIGIMTKELVDLPENQRHPESFIVEVLGVIVGCIILRHTQRQDDDYVATFHRIEQFYTPAQRRRYRVRGWLSALAGALVIAIAHLLLAVFAVNCPSALVQALSMLSVAVGVWLLIHGFDMAGRTNLFSYNFRALRHVNIYELGLNQDADERERLIGEKRLSSIYSSIKTFAVILAVLAAFALYYLPTLHTVYFWVPIAAVYIIAAICEVFVMRAARRKYEPDFD</sequence>
<protein>
    <submittedName>
        <fullName evidence="2">Transcriptional regulator</fullName>
    </submittedName>
</protein>
<name>A0A2N5J2C9_9BIFI</name>
<evidence type="ECO:0000313" key="2">
    <source>
        <dbReference type="EMBL" id="PLS28343.1"/>
    </source>
</evidence>
<evidence type="ECO:0000313" key="3">
    <source>
        <dbReference type="Proteomes" id="UP000234935"/>
    </source>
</evidence>
<dbReference type="RefSeq" id="WP_051198227.1">
    <property type="nucleotide sequence ID" value="NZ_NMYC01000001.1"/>
</dbReference>
<keyword evidence="3" id="KW-1185">Reference proteome</keyword>
<dbReference type="AlphaFoldDB" id="A0A2N5J2C9"/>
<feature type="transmembrane region" description="Helical" evidence="1">
    <location>
        <begin position="91"/>
        <end position="108"/>
    </location>
</feature>
<keyword evidence="1" id="KW-0812">Transmembrane</keyword>
<evidence type="ECO:0000256" key="1">
    <source>
        <dbReference type="SAM" id="Phobius"/>
    </source>
</evidence>
<dbReference type="Proteomes" id="UP000234935">
    <property type="component" value="Unassembled WGS sequence"/>
</dbReference>
<dbReference type="EMBL" id="NMYC01000001">
    <property type="protein sequence ID" value="PLS28343.1"/>
    <property type="molecule type" value="Genomic_DNA"/>
</dbReference>
<feature type="transmembrane region" description="Helical" evidence="1">
    <location>
        <begin position="33"/>
        <end position="52"/>
    </location>
</feature>
<keyword evidence="1" id="KW-1133">Transmembrane helix</keyword>
<gene>
    <name evidence="2" type="ORF">CGZ88_0505</name>
</gene>
<reference evidence="2 3" key="1">
    <citation type="submission" date="2017-07" db="EMBL/GenBank/DDBJ databases">
        <title>Bifidobacterium novel species.</title>
        <authorList>
            <person name="Lugli G.A."/>
            <person name="Milani C."/>
            <person name="Duranti S."/>
            <person name="Mangifesta M."/>
        </authorList>
    </citation>
    <scope>NUCLEOTIDE SEQUENCE [LARGE SCALE GENOMIC DNA]</scope>
    <source>
        <strain evidence="3">Goo31D</strain>
    </source>
</reference>
<organism evidence="2 3">
    <name type="scientific">Bifidobacterium anseris</name>
    <dbReference type="NCBI Taxonomy" id="2020963"/>
    <lineage>
        <taxon>Bacteria</taxon>
        <taxon>Bacillati</taxon>
        <taxon>Actinomycetota</taxon>
        <taxon>Actinomycetes</taxon>
        <taxon>Bifidobacteriales</taxon>
        <taxon>Bifidobacteriaceae</taxon>
        <taxon>Bifidobacterium</taxon>
    </lineage>
</organism>
<dbReference type="OrthoDB" id="3228407at2"/>